<reference evidence="2" key="1">
    <citation type="journal article" date="2015" name="Nature">
        <title>Complex archaea that bridge the gap between prokaryotes and eukaryotes.</title>
        <authorList>
            <person name="Spang A."/>
            <person name="Saw J.H."/>
            <person name="Jorgensen S.L."/>
            <person name="Zaremba-Niedzwiedzka K."/>
            <person name="Martijn J."/>
            <person name="Lind A.E."/>
            <person name="van Eijk R."/>
            <person name="Schleper C."/>
            <person name="Guy L."/>
            <person name="Ettema T.J."/>
        </authorList>
    </citation>
    <scope>NUCLEOTIDE SEQUENCE</scope>
</reference>
<dbReference type="PANTHER" id="PTHR43437:SF3">
    <property type="entry name" value="HYDROXYACYL-THIOESTER DEHYDRATASE TYPE 2, MITOCHONDRIAL"/>
    <property type="match status" value="1"/>
</dbReference>
<dbReference type="PANTHER" id="PTHR43437">
    <property type="entry name" value="HYDROXYACYL-THIOESTER DEHYDRATASE TYPE 2, MITOCHONDRIAL-RELATED"/>
    <property type="match status" value="1"/>
</dbReference>
<name>A0A0F9RP40_9ZZZZ</name>
<dbReference type="InterPro" id="IPR029069">
    <property type="entry name" value="HotDog_dom_sf"/>
</dbReference>
<dbReference type="Gene3D" id="3.10.129.10">
    <property type="entry name" value="Hotdog Thioesterase"/>
    <property type="match status" value="1"/>
</dbReference>
<dbReference type="GO" id="GO:0006633">
    <property type="term" value="P:fatty acid biosynthetic process"/>
    <property type="evidence" value="ECO:0007669"/>
    <property type="project" value="TreeGrafter"/>
</dbReference>
<dbReference type="InterPro" id="IPR002539">
    <property type="entry name" value="MaoC-like_dom"/>
</dbReference>
<evidence type="ECO:0000313" key="2">
    <source>
        <dbReference type="EMBL" id="KKN51607.1"/>
    </source>
</evidence>
<dbReference type="InterPro" id="IPR050965">
    <property type="entry name" value="UPF0336/Enoyl-CoA_hydratase"/>
</dbReference>
<comment type="caution">
    <text evidence="2">The sequence shown here is derived from an EMBL/GenBank/DDBJ whole genome shotgun (WGS) entry which is preliminary data.</text>
</comment>
<evidence type="ECO:0000259" key="1">
    <source>
        <dbReference type="Pfam" id="PF01575"/>
    </source>
</evidence>
<dbReference type="SUPFAM" id="SSF54637">
    <property type="entry name" value="Thioesterase/thiol ester dehydrase-isomerase"/>
    <property type="match status" value="1"/>
</dbReference>
<sequence>MSDLEPVKYEDYKVGDSAEFTKTITEEDVMMFAKVTGDYNPIHVNPEYAKTQMFGKQVAHGALSSGLISAVLGFKLFGPGILYGGQTVKFVKPVFFGDTLTAIATVKEKFTKKEGKLKFIICDTTVKNQSDEAVTTGEGTIIFM</sequence>
<gene>
    <name evidence="2" type="ORF">LCGC14_0620980</name>
</gene>
<dbReference type="EMBL" id="LAZR01001056">
    <property type="protein sequence ID" value="KKN51607.1"/>
    <property type="molecule type" value="Genomic_DNA"/>
</dbReference>
<dbReference type="Pfam" id="PF01575">
    <property type="entry name" value="MaoC_dehydratas"/>
    <property type="match status" value="1"/>
</dbReference>
<dbReference type="GO" id="GO:0019171">
    <property type="term" value="F:(3R)-hydroxyacyl-[acyl-carrier-protein] dehydratase activity"/>
    <property type="evidence" value="ECO:0007669"/>
    <property type="project" value="TreeGrafter"/>
</dbReference>
<proteinExistence type="predicted"/>
<accession>A0A0F9RP40</accession>
<organism evidence="2">
    <name type="scientific">marine sediment metagenome</name>
    <dbReference type="NCBI Taxonomy" id="412755"/>
    <lineage>
        <taxon>unclassified sequences</taxon>
        <taxon>metagenomes</taxon>
        <taxon>ecological metagenomes</taxon>
    </lineage>
</organism>
<feature type="domain" description="MaoC-like" evidence="1">
    <location>
        <begin position="20"/>
        <end position="115"/>
    </location>
</feature>
<dbReference type="CDD" id="cd03449">
    <property type="entry name" value="R_hydratase"/>
    <property type="match status" value="1"/>
</dbReference>
<dbReference type="AlphaFoldDB" id="A0A0F9RP40"/>
<protein>
    <recommendedName>
        <fullName evidence="1">MaoC-like domain-containing protein</fullName>
    </recommendedName>
</protein>